<name>A0A7W8E6H8_9BACT</name>
<dbReference type="AlphaFoldDB" id="A0A7W8E6H8"/>
<evidence type="ECO:0000313" key="2">
    <source>
        <dbReference type="EMBL" id="MBB5060692.1"/>
    </source>
</evidence>
<gene>
    <name evidence="2" type="ORF">HDF16_005428</name>
</gene>
<dbReference type="Proteomes" id="UP000540989">
    <property type="component" value="Unassembled WGS sequence"/>
</dbReference>
<proteinExistence type="predicted"/>
<comment type="caution">
    <text evidence="2">The sequence shown here is derived from an EMBL/GenBank/DDBJ whole genome shotgun (WGS) entry which is preliminary data.</text>
</comment>
<accession>A0A7W8E6H8</accession>
<feature type="domain" description="DDE" evidence="1">
    <location>
        <begin position="37"/>
        <end position="108"/>
    </location>
</feature>
<dbReference type="EMBL" id="JACHIP010000017">
    <property type="protein sequence ID" value="MBB5060692.1"/>
    <property type="molecule type" value="Genomic_DNA"/>
</dbReference>
<dbReference type="PANTHER" id="PTHR35528:SF3">
    <property type="entry name" value="BLL1675 PROTEIN"/>
    <property type="match status" value="1"/>
</dbReference>
<dbReference type="PANTHER" id="PTHR35528">
    <property type="entry name" value="BLL1675 PROTEIN"/>
    <property type="match status" value="1"/>
</dbReference>
<sequence length="225" mass="25272">MAVRGVRVTYETVREWCQKFGALYASQLRKSRPRIGSKWHLDEVFLKMNGVQHSLWRAVDENGVTIDILVQPKRDRWAALRFFRRLLCTAGGAPRVIITDKLRCSQEADPAPGRTPAESLSEQSMRVLTSIYTHTRKADEAFPEPRTGTTFSLHLRIHQHRFPLPSSSALSSLLSTSAHACTSTLARYGSWCGTSVEHRLATSSCPLEDAHRNVKLTMPPLVFAS</sequence>
<dbReference type="InterPro" id="IPR052183">
    <property type="entry name" value="IS_Transposase"/>
</dbReference>
<dbReference type="Pfam" id="PF13610">
    <property type="entry name" value="DDE_Tnp_IS240"/>
    <property type="match status" value="1"/>
</dbReference>
<reference evidence="2 3" key="1">
    <citation type="submission" date="2020-08" db="EMBL/GenBank/DDBJ databases">
        <title>Genomic Encyclopedia of Type Strains, Phase IV (KMG-V): Genome sequencing to study the core and pangenomes of soil and plant-associated prokaryotes.</title>
        <authorList>
            <person name="Whitman W."/>
        </authorList>
    </citation>
    <scope>NUCLEOTIDE SEQUENCE [LARGE SCALE GENOMIC DNA]</scope>
    <source>
        <strain evidence="2 3">M8UP14</strain>
    </source>
</reference>
<evidence type="ECO:0000259" key="1">
    <source>
        <dbReference type="Pfam" id="PF13610"/>
    </source>
</evidence>
<evidence type="ECO:0000313" key="3">
    <source>
        <dbReference type="Proteomes" id="UP000540989"/>
    </source>
</evidence>
<organism evidence="2 3">
    <name type="scientific">Granulicella aggregans</name>
    <dbReference type="NCBI Taxonomy" id="474949"/>
    <lineage>
        <taxon>Bacteria</taxon>
        <taxon>Pseudomonadati</taxon>
        <taxon>Acidobacteriota</taxon>
        <taxon>Terriglobia</taxon>
        <taxon>Terriglobales</taxon>
        <taxon>Acidobacteriaceae</taxon>
        <taxon>Granulicella</taxon>
    </lineage>
</organism>
<dbReference type="InterPro" id="IPR032874">
    <property type="entry name" value="DDE_dom"/>
</dbReference>
<keyword evidence="3" id="KW-1185">Reference proteome</keyword>
<protein>
    <submittedName>
        <fullName evidence="2">Transposase-like protein</fullName>
    </submittedName>
</protein>